<sequence>MPTLILALLALAQTEEPRPKLPHVPMYGLNAGTYLPASAAVRTRFGGNWFSFSPGLGPVIPPPIPMLMSDTTLMTQAKQVGAFNNRAFMALLGAQYQWPLYSLKPVEGEKLRLPTFMPYAGVSLGGAYANLRSEADGLNTGSVAPYGSVYIGTAVGMGAFAEARWRSVGALHGLNLSGLELGVGLRF</sequence>
<name>A0A7W9SN07_ARMRO</name>
<gene>
    <name evidence="1" type="ORF">HNQ39_001387</name>
</gene>
<comment type="caution">
    <text evidence="1">The sequence shown here is derived from an EMBL/GenBank/DDBJ whole genome shotgun (WGS) entry which is preliminary data.</text>
</comment>
<organism evidence="1 2">
    <name type="scientific">Armatimonas rosea</name>
    <dbReference type="NCBI Taxonomy" id="685828"/>
    <lineage>
        <taxon>Bacteria</taxon>
        <taxon>Bacillati</taxon>
        <taxon>Armatimonadota</taxon>
        <taxon>Armatimonadia</taxon>
        <taxon>Armatimonadales</taxon>
        <taxon>Armatimonadaceae</taxon>
        <taxon>Armatimonas</taxon>
    </lineage>
</organism>
<proteinExistence type="predicted"/>
<evidence type="ECO:0000313" key="1">
    <source>
        <dbReference type="EMBL" id="MBB6049625.1"/>
    </source>
</evidence>
<reference evidence="1 2" key="1">
    <citation type="submission" date="2020-08" db="EMBL/GenBank/DDBJ databases">
        <title>Genomic Encyclopedia of Type Strains, Phase IV (KMG-IV): sequencing the most valuable type-strain genomes for metagenomic binning, comparative biology and taxonomic classification.</title>
        <authorList>
            <person name="Goeker M."/>
        </authorList>
    </citation>
    <scope>NUCLEOTIDE SEQUENCE [LARGE SCALE GENOMIC DNA]</scope>
    <source>
        <strain evidence="1 2">DSM 23562</strain>
    </source>
</reference>
<evidence type="ECO:0000313" key="2">
    <source>
        <dbReference type="Proteomes" id="UP000520814"/>
    </source>
</evidence>
<protein>
    <recommendedName>
        <fullName evidence="3">Outer membrane protein beta-barrel domain-containing protein</fullName>
    </recommendedName>
</protein>
<dbReference type="AlphaFoldDB" id="A0A7W9SN07"/>
<evidence type="ECO:0008006" key="3">
    <source>
        <dbReference type="Google" id="ProtNLM"/>
    </source>
</evidence>
<keyword evidence="2" id="KW-1185">Reference proteome</keyword>
<dbReference type="Proteomes" id="UP000520814">
    <property type="component" value="Unassembled WGS sequence"/>
</dbReference>
<dbReference type="EMBL" id="JACHGW010000001">
    <property type="protein sequence ID" value="MBB6049625.1"/>
    <property type="molecule type" value="Genomic_DNA"/>
</dbReference>
<accession>A0A7W9SN07</accession>
<dbReference type="RefSeq" id="WP_184193223.1">
    <property type="nucleotide sequence ID" value="NZ_JACHGW010000001.1"/>
</dbReference>